<dbReference type="AlphaFoldDB" id="A0A9N7UA62"/>
<evidence type="ECO:0000256" key="1">
    <source>
        <dbReference type="SAM" id="MobiDB-lite"/>
    </source>
</evidence>
<protein>
    <submittedName>
        <fullName evidence="2">Uncharacterized protein</fullName>
    </submittedName>
</protein>
<feature type="compositionally biased region" description="Polar residues" evidence="1">
    <location>
        <begin position="28"/>
        <end position="40"/>
    </location>
</feature>
<name>A0A9N7UA62_PLEPL</name>
<comment type="caution">
    <text evidence="2">The sequence shown here is derived from an EMBL/GenBank/DDBJ whole genome shotgun (WGS) entry which is preliminary data.</text>
</comment>
<keyword evidence="3" id="KW-1185">Reference proteome</keyword>
<organism evidence="2 3">
    <name type="scientific">Pleuronectes platessa</name>
    <name type="common">European plaice</name>
    <dbReference type="NCBI Taxonomy" id="8262"/>
    <lineage>
        <taxon>Eukaryota</taxon>
        <taxon>Metazoa</taxon>
        <taxon>Chordata</taxon>
        <taxon>Craniata</taxon>
        <taxon>Vertebrata</taxon>
        <taxon>Euteleostomi</taxon>
        <taxon>Actinopterygii</taxon>
        <taxon>Neopterygii</taxon>
        <taxon>Teleostei</taxon>
        <taxon>Neoteleostei</taxon>
        <taxon>Acanthomorphata</taxon>
        <taxon>Carangaria</taxon>
        <taxon>Pleuronectiformes</taxon>
        <taxon>Pleuronectoidei</taxon>
        <taxon>Pleuronectidae</taxon>
        <taxon>Pleuronectes</taxon>
    </lineage>
</organism>
<dbReference type="EMBL" id="CADEAL010000946">
    <property type="protein sequence ID" value="CAB1427150.1"/>
    <property type="molecule type" value="Genomic_DNA"/>
</dbReference>
<evidence type="ECO:0000313" key="2">
    <source>
        <dbReference type="EMBL" id="CAB1427150.1"/>
    </source>
</evidence>
<gene>
    <name evidence="2" type="ORF">PLEPLA_LOCUS15088</name>
</gene>
<proteinExistence type="predicted"/>
<accession>A0A9N7UA62</accession>
<sequence length="235" mass="25059">MFFQSSKIRKVTTDFPDGKHMSGGPSRQGASYTDQASLTVTPAPPPSYIHTSSQVRRPGFLCEAWAGRQAGKQAKRKRQCPGDRAKPVRLPLACSKQLMKTMALRRTSALSSLERGGNSSILSATDTSADSSLLHQLFFISHTSSSGQISTPVTALAAFKPAPVSASVPDCSCVMPDFQRSFPGLITCCRPACLVSALDITSAFCLRPRVSPIPSGLRSCSALWLHSSPLDLSAS</sequence>
<reference evidence="2" key="1">
    <citation type="submission" date="2020-03" db="EMBL/GenBank/DDBJ databases">
        <authorList>
            <person name="Weist P."/>
        </authorList>
    </citation>
    <scope>NUCLEOTIDE SEQUENCE</scope>
</reference>
<evidence type="ECO:0000313" key="3">
    <source>
        <dbReference type="Proteomes" id="UP001153269"/>
    </source>
</evidence>
<dbReference type="Proteomes" id="UP001153269">
    <property type="component" value="Unassembled WGS sequence"/>
</dbReference>
<feature type="region of interest" description="Disordered" evidence="1">
    <location>
        <begin position="13"/>
        <end position="52"/>
    </location>
</feature>